<dbReference type="PANTHER" id="PTHR30386">
    <property type="entry name" value="MEMBRANE FUSION SUBUNIT OF EMRAB-TOLC MULTIDRUG EFFLUX PUMP"/>
    <property type="match status" value="1"/>
</dbReference>
<reference evidence="9 10" key="1">
    <citation type="submission" date="2008-07" db="EMBL/GenBank/DDBJ databases">
        <authorList>
            <person name="Tandeau de Marsac N."/>
            <person name="Ferriera S."/>
            <person name="Johnson J."/>
            <person name="Kravitz S."/>
            <person name="Beeson K."/>
            <person name="Sutton G."/>
            <person name="Rogers Y.-H."/>
            <person name="Friedman R."/>
            <person name="Frazier M."/>
            <person name="Venter J.C."/>
        </authorList>
    </citation>
    <scope>NUCLEOTIDE SEQUENCE [LARGE SCALE GENOMIC DNA]</scope>
    <source>
        <strain evidence="9 10">PCC 7420</strain>
    </source>
</reference>
<dbReference type="Proteomes" id="UP000003835">
    <property type="component" value="Unassembled WGS sequence"/>
</dbReference>
<evidence type="ECO:0000256" key="5">
    <source>
        <dbReference type="ARBA" id="ARBA00023136"/>
    </source>
</evidence>
<evidence type="ECO:0000256" key="6">
    <source>
        <dbReference type="SAM" id="Coils"/>
    </source>
</evidence>
<proteinExistence type="inferred from homology"/>
<dbReference type="RefSeq" id="WP_006100042.1">
    <property type="nucleotide sequence ID" value="NZ_DS989846.1"/>
</dbReference>
<evidence type="ECO:0000256" key="1">
    <source>
        <dbReference type="ARBA" id="ARBA00004167"/>
    </source>
</evidence>
<keyword evidence="3" id="KW-0812">Transmembrane</keyword>
<evidence type="ECO:0000256" key="3">
    <source>
        <dbReference type="ARBA" id="ARBA00022692"/>
    </source>
</evidence>
<feature type="region of interest" description="Disordered" evidence="7">
    <location>
        <begin position="19"/>
        <end position="40"/>
    </location>
</feature>
<feature type="domain" description="AprE-like beta-barrel" evidence="8">
    <location>
        <begin position="407"/>
        <end position="494"/>
    </location>
</feature>
<dbReference type="InterPro" id="IPR050739">
    <property type="entry name" value="MFP"/>
</dbReference>
<comment type="similarity">
    <text evidence="2">Belongs to the membrane fusion protein (MFP) (TC 8.A.1) family.</text>
</comment>
<dbReference type="InterPro" id="IPR058982">
    <property type="entry name" value="Beta-barrel_AprE"/>
</dbReference>
<dbReference type="PANTHER" id="PTHR30386:SF26">
    <property type="entry name" value="TRANSPORT PROTEIN COMB"/>
    <property type="match status" value="1"/>
</dbReference>
<sequence>MQKTTVSILSPSQAASIYGGTATSVQPNEQKSPEPSTPTVKWSTALQTMLDQPPAGFPQRLMVGGLAFCIAFGAWATFGHIDEVGKAHGRLVPKGNVYKIHSVQSGKIVDIEVEEGELIKAGQVLVELDTELAVTEVKRLEQLLNSQQTELTQEKELIERTRLEAQTRQRIAQAEVQAQQAALAQAKAKITVLKQKLPQLHTEKAFHQKRQQRLQPLTAHADELFARRQAEAEAQAERLKTLKPLLEEGAISSEMVFQAEQSLRASQSAIIQSQLQEGTSTQEQLFQAQQTLRDLDLQMIQAQGELQQTLAEIDQLQAGLAQKQTEVRRSQIEAQERIQQLEMELTQLKAKIADNKNQLVRAKAQLNQQFLYAPVDGVVSSLSVSHSGEVVQPSQTVAEIAPKGEPLVLSASLPNHDAGFIKVGMPVKVKFDAYPYQDYGIVTGEVTYISPDSKADEQFGVVYHVEVELDRNHVTEGGHQIEFKAGQTATAEIIIRRRRIADILLEPFRELQEGGISL</sequence>
<dbReference type="SUPFAM" id="SSF111369">
    <property type="entry name" value="HlyD-like secretion proteins"/>
    <property type="match status" value="2"/>
</dbReference>
<keyword evidence="5" id="KW-0472">Membrane</keyword>
<keyword evidence="10" id="KW-1185">Reference proteome</keyword>
<feature type="coiled-coil region" evidence="6">
    <location>
        <begin position="292"/>
        <end position="369"/>
    </location>
</feature>
<organism evidence="9 10">
    <name type="scientific">Coleofasciculus chthonoplastes PCC 7420</name>
    <dbReference type="NCBI Taxonomy" id="118168"/>
    <lineage>
        <taxon>Bacteria</taxon>
        <taxon>Bacillati</taxon>
        <taxon>Cyanobacteriota</taxon>
        <taxon>Cyanophyceae</taxon>
        <taxon>Coleofasciculales</taxon>
        <taxon>Coleofasciculaceae</taxon>
        <taxon>Coleofasciculus</taxon>
    </lineage>
</organism>
<dbReference type="OrthoDB" id="9775513at2"/>
<keyword evidence="6" id="KW-0175">Coiled coil</keyword>
<dbReference type="EMBL" id="DS989846">
    <property type="protein sequence ID" value="EDX76308.1"/>
    <property type="molecule type" value="Genomic_DNA"/>
</dbReference>
<evidence type="ECO:0000256" key="4">
    <source>
        <dbReference type="ARBA" id="ARBA00022989"/>
    </source>
</evidence>
<dbReference type="Gene3D" id="2.40.50.100">
    <property type="match status" value="1"/>
</dbReference>
<evidence type="ECO:0000313" key="10">
    <source>
        <dbReference type="Proteomes" id="UP000003835"/>
    </source>
</evidence>
<dbReference type="Pfam" id="PF26002">
    <property type="entry name" value="Beta-barrel_AprE"/>
    <property type="match status" value="1"/>
</dbReference>
<dbReference type="Gene3D" id="2.40.30.170">
    <property type="match status" value="1"/>
</dbReference>
<comment type="subcellular location">
    <subcellularLocation>
        <location evidence="1">Membrane</location>
        <topology evidence="1">Single-pass membrane protein</topology>
    </subcellularLocation>
</comment>
<feature type="coiled-coil region" evidence="6">
    <location>
        <begin position="137"/>
        <end position="203"/>
    </location>
</feature>
<accession>B4VP38</accession>
<gene>
    <name evidence="9" type="ORF">MC7420_4564</name>
</gene>
<dbReference type="eggNOG" id="COG0845">
    <property type="taxonomic scope" value="Bacteria"/>
</dbReference>
<dbReference type="AlphaFoldDB" id="B4VP38"/>
<dbReference type="STRING" id="118168.MC7420_4564"/>
<evidence type="ECO:0000259" key="8">
    <source>
        <dbReference type="Pfam" id="PF26002"/>
    </source>
</evidence>
<dbReference type="PRINTS" id="PR01490">
    <property type="entry name" value="RTXTOXIND"/>
</dbReference>
<evidence type="ECO:0000256" key="7">
    <source>
        <dbReference type="SAM" id="MobiDB-lite"/>
    </source>
</evidence>
<name>B4VP38_9CYAN</name>
<keyword evidence="4" id="KW-1133">Transmembrane helix</keyword>
<evidence type="ECO:0000313" key="9">
    <source>
        <dbReference type="EMBL" id="EDX76308.1"/>
    </source>
</evidence>
<dbReference type="Gene3D" id="1.10.287.470">
    <property type="entry name" value="Helix hairpin bin"/>
    <property type="match status" value="1"/>
</dbReference>
<protein>
    <submittedName>
        <fullName evidence="9">Auxiliary transport protein, MFP family</fullName>
    </submittedName>
</protein>
<dbReference type="GO" id="GO:0016020">
    <property type="term" value="C:membrane"/>
    <property type="evidence" value="ECO:0007669"/>
    <property type="project" value="UniProtKB-SubCell"/>
</dbReference>
<evidence type="ECO:0000256" key="2">
    <source>
        <dbReference type="ARBA" id="ARBA00009477"/>
    </source>
</evidence>
<dbReference type="HOGENOM" id="CLU_023976_0_1_3"/>